<proteinExistence type="predicted"/>
<sequence length="317" mass="34640">MDVERVAEELYGLKPAEFVPARDRYVAEAREAKDTAAAKAVAALRRPALAAWAANLLARQKRQEAEQFLAVGETLREAHRTLDGEQLRTASRQRNQLVTSLARTAADLAKEAGQPVSDTVLHEIEQTLHGVLADQDVAEEWSRGRLVKVPEVAVGFGAVTPEAAALARPSTAEPSPPESSPEEKRKSDPGKKPGKKPGKESGVKSGRDEDARRRRDLERARTTAGEAEAEAVRRERELAEARDARRVAGQEAEATAERVRGLEHELRETRQAKQEAGTAATKAAKAVTVAERAARQARRTAEQAARALRDMERQPEP</sequence>
<organism evidence="2 3">
    <name type="scientific">Streptomyces zaomyceticus</name>
    <dbReference type="NCBI Taxonomy" id="68286"/>
    <lineage>
        <taxon>Bacteria</taxon>
        <taxon>Bacillati</taxon>
        <taxon>Actinomycetota</taxon>
        <taxon>Actinomycetes</taxon>
        <taxon>Kitasatosporales</taxon>
        <taxon>Streptomycetaceae</taxon>
        <taxon>Streptomyces</taxon>
    </lineage>
</organism>
<feature type="compositionally biased region" description="Basic and acidic residues" evidence="1">
    <location>
        <begin position="307"/>
        <end position="317"/>
    </location>
</feature>
<feature type="compositionally biased region" description="Low complexity" evidence="1">
    <location>
        <begin position="274"/>
        <end position="291"/>
    </location>
</feature>
<dbReference type="Proteomes" id="UP001622594">
    <property type="component" value="Chromosome"/>
</dbReference>
<feature type="compositionally biased region" description="Basic and acidic residues" evidence="1">
    <location>
        <begin position="230"/>
        <end position="248"/>
    </location>
</feature>
<evidence type="ECO:0000313" key="3">
    <source>
        <dbReference type="Proteomes" id="UP001622594"/>
    </source>
</evidence>
<evidence type="ECO:0008006" key="4">
    <source>
        <dbReference type="Google" id="ProtNLM"/>
    </source>
</evidence>
<feature type="compositionally biased region" description="Basic and acidic residues" evidence="1">
    <location>
        <begin position="181"/>
        <end position="221"/>
    </location>
</feature>
<name>A0ABZ1LMK4_9ACTN</name>
<keyword evidence="3" id="KW-1185">Reference proteome</keyword>
<gene>
    <name evidence="2" type="ORF">OG814_34240</name>
</gene>
<feature type="region of interest" description="Disordered" evidence="1">
    <location>
        <begin position="164"/>
        <end position="317"/>
    </location>
</feature>
<reference evidence="2 3" key="1">
    <citation type="submission" date="2022-10" db="EMBL/GenBank/DDBJ databases">
        <title>The complete genomes of actinobacterial strains from the NBC collection.</title>
        <authorList>
            <person name="Joergensen T.S."/>
            <person name="Alvarez Arevalo M."/>
            <person name="Sterndorff E.B."/>
            <person name="Faurdal D."/>
            <person name="Vuksanovic O."/>
            <person name="Mourched A.-S."/>
            <person name="Charusanti P."/>
            <person name="Shaw S."/>
            <person name="Blin K."/>
            <person name="Weber T."/>
        </authorList>
    </citation>
    <scope>NUCLEOTIDE SEQUENCE [LARGE SCALE GENOMIC DNA]</scope>
    <source>
        <strain evidence="2 3">NBC_00123</strain>
    </source>
</reference>
<evidence type="ECO:0000313" key="2">
    <source>
        <dbReference type="EMBL" id="WTR73990.1"/>
    </source>
</evidence>
<dbReference type="RefSeq" id="WP_398166628.1">
    <property type="nucleotide sequence ID" value="NZ_CP108188.1"/>
</dbReference>
<protein>
    <recommendedName>
        <fullName evidence="4">Transposase</fullName>
    </recommendedName>
</protein>
<feature type="compositionally biased region" description="Basic and acidic residues" evidence="1">
    <location>
        <begin position="255"/>
        <end position="273"/>
    </location>
</feature>
<accession>A0ABZ1LMK4</accession>
<dbReference type="EMBL" id="CP108188">
    <property type="protein sequence ID" value="WTR73990.1"/>
    <property type="molecule type" value="Genomic_DNA"/>
</dbReference>
<evidence type="ECO:0000256" key="1">
    <source>
        <dbReference type="SAM" id="MobiDB-lite"/>
    </source>
</evidence>